<feature type="region of interest" description="Disordered" evidence="9">
    <location>
        <begin position="287"/>
        <end position="309"/>
    </location>
</feature>
<keyword evidence="10" id="KW-0472">Membrane</keyword>
<dbReference type="GO" id="GO:0004674">
    <property type="term" value="F:protein serine/threonine kinase activity"/>
    <property type="evidence" value="ECO:0007669"/>
    <property type="project" value="UniProtKB-KW"/>
</dbReference>
<feature type="domain" description="PASTA" evidence="12">
    <location>
        <begin position="381"/>
        <end position="446"/>
    </location>
</feature>
<keyword evidence="14" id="KW-1185">Reference proteome</keyword>
<evidence type="ECO:0000256" key="10">
    <source>
        <dbReference type="SAM" id="Phobius"/>
    </source>
</evidence>
<feature type="compositionally biased region" description="Low complexity" evidence="9">
    <location>
        <begin position="290"/>
        <end position="305"/>
    </location>
</feature>
<dbReference type="SMART" id="SM00220">
    <property type="entry name" value="S_TKc"/>
    <property type="match status" value="1"/>
</dbReference>
<reference evidence="13 14" key="1">
    <citation type="submission" date="2020-07" db="EMBL/GenBank/DDBJ databases">
        <title>Sequencing the genomes of 1000 actinobacteria strains.</title>
        <authorList>
            <person name="Klenk H.-P."/>
        </authorList>
    </citation>
    <scope>NUCLEOTIDE SEQUENCE [LARGE SCALE GENOMIC DNA]</scope>
    <source>
        <strain evidence="13 14">DSM 24723</strain>
    </source>
</reference>
<organism evidence="13 14">
    <name type="scientific">Janibacter alkaliphilus</name>
    <dbReference type="NCBI Taxonomy" id="1069963"/>
    <lineage>
        <taxon>Bacteria</taxon>
        <taxon>Bacillati</taxon>
        <taxon>Actinomycetota</taxon>
        <taxon>Actinomycetes</taxon>
        <taxon>Micrococcales</taxon>
        <taxon>Intrasporangiaceae</taxon>
        <taxon>Janibacter</taxon>
    </lineage>
</organism>
<comment type="caution">
    <text evidence="13">The sequence shown here is derived from an EMBL/GenBank/DDBJ whole genome shotgun (WGS) entry which is preliminary data.</text>
</comment>
<dbReference type="FunFam" id="3.30.200.20:FF:000035">
    <property type="entry name" value="Serine/threonine protein kinase Stk1"/>
    <property type="match status" value="1"/>
</dbReference>
<keyword evidence="2" id="KW-0723">Serine/threonine-protein kinase</keyword>
<dbReference type="InterPro" id="IPR011009">
    <property type="entry name" value="Kinase-like_dom_sf"/>
</dbReference>
<dbReference type="RefSeq" id="WP_343037083.1">
    <property type="nucleotide sequence ID" value="NZ_JACBZX010000001.1"/>
</dbReference>
<feature type="domain" description="Protein kinase" evidence="11">
    <location>
        <begin position="18"/>
        <end position="276"/>
    </location>
</feature>
<evidence type="ECO:0000256" key="5">
    <source>
        <dbReference type="ARBA" id="ARBA00022777"/>
    </source>
</evidence>
<dbReference type="Gene3D" id="1.10.510.10">
    <property type="entry name" value="Transferase(Phosphotransferase) domain 1"/>
    <property type="match status" value="1"/>
</dbReference>
<proteinExistence type="predicted"/>
<evidence type="ECO:0000259" key="12">
    <source>
        <dbReference type="PROSITE" id="PS51178"/>
    </source>
</evidence>
<dbReference type="InterPro" id="IPR008271">
    <property type="entry name" value="Ser/Thr_kinase_AS"/>
</dbReference>
<evidence type="ECO:0000256" key="7">
    <source>
        <dbReference type="ARBA" id="ARBA00047899"/>
    </source>
</evidence>
<evidence type="ECO:0000256" key="3">
    <source>
        <dbReference type="ARBA" id="ARBA00022679"/>
    </source>
</evidence>
<evidence type="ECO:0000256" key="1">
    <source>
        <dbReference type="ARBA" id="ARBA00012513"/>
    </source>
</evidence>
<keyword evidence="4" id="KW-0547">Nucleotide-binding</keyword>
<keyword evidence="6" id="KW-0067">ATP-binding</keyword>
<dbReference type="Proteomes" id="UP000592181">
    <property type="component" value="Unassembled WGS sequence"/>
</dbReference>
<gene>
    <name evidence="13" type="ORF">BJY28_002347</name>
</gene>
<evidence type="ECO:0000313" key="13">
    <source>
        <dbReference type="EMBL" id="NYG37878.1"/>
    </source>
</evidence>
<dbReference type="NCBIfam" id="NF033483">
    <property type="entry name" value="PknB_PASTA_kin"/>
    <property type="match status" value="1"/>
</dbReference>
<feature type="region of interest" description="Disordered" evidence="9">
    <location>
        <begin position="322"/>
        <end position="350"/>
    </location>
</feature>
<dbReference type="Gene3D" id="3.30.200.20">
    <property type="entry name" value="Phosphorylase Kinase, domain 1"/>
    <property type="match status" value="1"/>
</dbReference>
<name>A0A852X623_9MICO</name>
<dbReference type="InterPro" id="IPR005543">
    <property type="entry name" value="PASTA_dom"/>
</dbReference>
<evidence type="ECO:0000256" key="4">
    <source>
        <dbReference type="ARBA" id="ARBA00022741"/>
    </source>
</evidence>
<dbReference type="AlphaFoldDB" id="A0A852X623"/>
<dbReference type="FunFam" id="1.10.510.10:FF:000021">
    <property type="entry name" value="Serine/threonine protein kinase"/>
    <property type="match status" value="1"/>
</dbReference>
<evidence type="ECO:0000259" key="11">
    <source>
        <dbReference type="PROSITE" id="PS50011"/>
    </source>
</evidence>
<dbReference type="PROSITE" id="PS50011">
    <property type="entry name" value="PROTEIN_KINASE_DOM"/>
    <property type="match status" value="1"/>
</dbReference>
<evidence type="ECO:0000256" key="2">
    <source>
        <dbReference type="ARBA" id="ARBA00022527"/>
    </source>
</evidence>
<keyword evidence="3 13" id="KW-0808">Transferase</keyword>
<dbReference type="GO" id="GO:0005524">
    <property type="term" value="F:ATP binding"/>
    <property type="evidence" value="ECO:0007669"/>
    <property type="project" value="UniProtKB-KW"/>
</dbReference>
<feature type="domain" description="PASTA" evidence="12">
    <location>
        <begin position="515"/>
        <end position="581"/>
    </location>
</feature>
<comment type="catalytic activity">
    <reaction evidence="7">
        <text>L-threonyl-[protein] + ATP = O-phospho-L-threonyl-[protein] + ADP + H(+)</text>
        <dbReference type="Rhea" id="RHEA:46608"/>
        <dbReference type="Rhea" id="RHEA-COMP:11060"/>
        <dbReference type="Rhea" id="RHEA-COMP:11605"/>
        <dbReference type="ChEBI" id="CHEBI:15378"/>
        <dbReference type="ChEBI" id="CHEBI:30013"/>
        <dbReference type="ChEBI" id="CHEBI:30616"/>
        <dbReference type="ChEBI" id="CHEBI:61977"/>
        <dbReference type="ChEBI" id="CHEBI:456216"/>
        <dbReference type="EC" id="2.7.11.1"/>
    </reaction>
</comment>
<dbReference type="InterPro" id="IPR000719">
    <property type="entry name" value="Prot_kinase_dom"/>
</dbReference>
<dbReference type="GO" id="GO:0045717">
    <property type="term" value="P:negative regulation of fatty acid biosynthetic process"/>
    <property type="evidence" value="ECO:0007669"/>
    <property type="project" value="UniProtKB-ARBA"/>
</dbReference>
<comment type="catalytic activity">
    <reaction evidence="8">
        <text>L-seryl-[protein] + ATP = O-phospho-L-seryl-[protein] + ADP + H(+)</text>
        <dbReference type="Rhea" id="RHEA:17989"/>
        <dbReference type="Rhea" id="RHEA-COMP:9863"/>
        <dbReference type="Rhea" id="RHEA-COMP:11604"/>
        <dbReference type="ChEBI" id="CHEBI:15378"/>
        <dbReference type="ChEBI" id="CHEBI:29999"/>
        <dbReference type="ChEBI" id="CHEBI:30616"/>
        <dbReference type="ChEBI" id="CHEBI:83421"/>
        <dbReference type="ChEBI" id="CHEBI:456216"/>
        <dbReference type="EC" id="2.7.11.1"/>
    </reaction>
</comment>
<dbReference type="Pfam" id="PF00069">
    <property type="entry name" value="Pkinase"/>
    <property type="match status" value="1"/>
</dbReference>
<feature type="domain" description="PASTA" evidence="12">
    <location>
        <begin position="582"/>
        <end position="645"/>
    </location>
</feature>
<dbReference type="PROSITE" id="PS51178">
    <property type="entry name" value="PASTA"/>
    <property type="match status" value="4"/>
</dbReference>
<dbReference type="CDD" id="cd14014">
    <property type="entry name" value="STKc_PknB_like"/>
    <property type="match status" value="1"/>
</dbReference>
<accession>A0A852X623</accession>
<dbReference type="PANTHER" id="PTHR43289:SF34">
    <property type="entry name" value="SERINE_THREONINE-PROTEIN KINASE YBDM-RELATED"/>
    <property type="match status" value="1"/>
</dbReference>
<dbReference type="PROSITE" id="PS00108">
    <property type="entry name" value="PROTEIN_KINASE_ST"/>
    <property type="match status" value="1"/>
</dbReference>
<dbReference type="Gene3D" id="3.30.10.20">
    <property type="match status" value="4"/>
</dbReference>
<dbReference type="EC" id="2.7.11.1" evidence="1"/>
<evidence type="ECO:0000313" key="14">
    <source>
        <dbReference type="Proteomes" id="UP000592181"/>
    </source>
</evidence>
<keyword evidence="5 13" id="KW-0418">Kinase</keyword>
<evidence type="ECO:0000256" key="6">
    <source>
        <dbReference type="ARBA" id="ARBA00022840"/>
    </source>
</evidence>
<evidence type="ECO:0000256" key="8">
    <source>
        <dbReference type="ARBA" id="ARBA00048679"/>
    </source>
</evidence>
<keyword evidence="10" id="KW-1133">Transmembrane helix</keyword>
<dbReference type="SUPFAM" id="SSF56112">
    <property type="entry name" value="Protein kinase-like (PK-like)"/>
    <property type="match status" value="1"/>
</dbReference>
<dbReference type="EMBL" id="JACBZX010000001">
    <property type="protein sequence ID" value="NYG37878.1"/>
    <property type="molecule type" value="Genomic_DNA"/>
</dbReference>
<evidence type="ECO:0000256" key="9">
    <source>
        <dbReference type="SAM" id="MobiDB-lite"/>
    </source>
</evidence>
<sequence length="645" mass="67250">MAATGTHPLVGETVDGRYRVLRHIADGGMASVLLATDLRLEREVALKVMRPDLTSDERLVARFRREARSAARLSHPNVVPVYDQGEHDGLVFLAMEHVEGRTAREVVDDEGALTPRAALDILEPVLTGLAAAHEAGYIHRDVKPENVLIPERGPVKVADFGLARAVTSQTTTANEGVLFGTVSYLSPEQVERGVADPRSDVYAAGLLLFELLTGTTAIDGETPIHVAFQHVHGGVPAPSSRSAGLSPLLDELVAAATAIDPDQRPRDAGAYLEQVRRVRADLTPEELDSRPAVAAPAPRGAATVAHPRPTPTRAITEAGAVGSTAQGATVEGSTAVVPTGPSEPPGRTSARVRRRRLLALLLALVLLLASAGGWYALAGPGSRTTVPEVAGLDQAAVEDRLAESDLDLNATQAFDEQVPAGEAIGSRPGTGSEVGKGSDIAVTFSKGPERYAVPDLSGRTRDQAGSALDELNLAVGEVTEAWDEEVPTGQVVSSDPESGVELRRDDAVDLVISKGPEPITVPSVTGQGFDDATATLEDLGLEVTRADDAFSSSVPKGSVATQDPATGQLYRGDTVTLTVSKGPEMVDVPSVEGLSKAAATDKLEKAGFTVKVQTFLGGVLDEVRAADPQAGTSAPKGSTVTILVV</sequence>
<keyword evidence="10" id="KW-0812">Transmembrane</keyword>
<dbReference type="Pfam" id="PF03793">
    <property type="entry name" value="PASTA"/>
    <property type="match status" value="4"/>
</dbReference>
<feature type="transmembrane region" description="Helical" evidence="10">
    <location>
        <begin position="357"/>
        <end position="377"/>
    </location>
</feature>
<feature type="domain" description="PASTA" evidence="12">
    <location>
        <begin position="447"/>
        <end position="514"/>
    </location>
</feature>
<dbReference type="SMART" id="SM00740">
    <property type="entry name" value="PASTA"/>
    <property type="match status" value="4"/>
</dbReference>
<dbReference type="PANTHER" id="PTHR43289">
    <property type="entry name" value="MITOGEN-ACTIVATED PROTEIN KINASE KINASE KINASE 20-RELATED"/>
    <property type="match status" value="1"/>
</dbReference>
<protein>
    <recommendedName>
        <fullName evidence="1">non-specific serine/threonine protein kinase</fullName>
        <ecNumber evidence="1">2.7.11.1</ecNumber>
    </recommendedName>
</protein>
<dbReference type="CDD" id="cd06577">
    <property type="entry name" value="PASTA_pknB"/>
    <property type="match status" value="4"/>
</dbReference>